<dbReference type="Proteomes" id="UP000650477">
    <property type="component" value="Unassembled WGS sequence"/>
</dbReference>
<reference evidence="1" key="1">
    <citation type="submission" date="2017-12" db="EMBL/GenBank/DDBJ databases">
        <title>Genome sequencing and analysis.</title>
        <authorList>
            <person name="Huang Y.-T."/>
        </authorList>
    </citation>
    <scope>NUCLEOTIDE SEQUENCE</scope>
    <source>
        <strain evidence="1">VGH116</strain>
    </source>
</reference>
<gene>
    <name evidence="1" type="ORF">CYG68_03545</name>
</gene>
<sequence>MLTIDQLFKEMEMIKFQDFRKQYSEMLKAEDEEKERFQQVAEMIVCHFEKSLDLETPEYPFAFSNKPKDDDKLLRYVFISDGQSNRRIGFNELNPDEKGVLSFCLCLTVDKSPISYPKKTLHSHLSLRRNGSGFTVTVGEDTLETDLNKSPTEKELMGISEAAKRVMLIELGRSTLKRKG</sequence>
<dbReference type="AlphaFoldDB" id="A0A8I0U7E5"/>
<name>A0A8I0U7E5_MORMO</name>
<dbReference type="EMBL" id="PKLF01000003">
    <property type="protein sequence ID" value="MBE8611488.1"/>
    <property type="molecule type" value="Genomic_DNA"/>
</dbReference>
<accession>A0A8I0U7E5</accession>
<evidence type="ECO:0000313" key="2">
    <source>
        <dbReference type="Proteomes" id="UP000650477"/>
    </source>
</evidence>
<organism evidence="1 2">
    <name type="scientific">Morganella morganii</name>
    <name type="common">Proteus morganii</name>
    <dbReference type="NCBI Taxonomy" id="582"/>
    <lineage>
        <taxon>Bacteria</taxon>
        <taxon>Pseudomonadati</taxon>
        <taxon>Pseudomonadota</taxon>
        <taxon>Gammaproteobacteria</taxon>
        <taxon>Enterobacterales</taxon>
        <taxon>Morganellaceae</taxon>
        <taxon>Morganella</taxon>
    </lineage>
</organism>
<dbReference type="RefSeq" id="WP_193829449.1">
    <property type="nucleotide sequence ID" value="NZ_PKLF01000003.1"/>
</dbReference>
<comment type="caution">
    <text evidence="1">The sequence shown here is derived from an EMBL/GenBank/DDBJ whole genome shotgun (WGS) entry which is preliminary data.</text>
</comment>
<protein>
    <submittedName>
        <fullName evidence="1">Uncharacterized protein</fullName>
    </submittedName>
</protein>
<proteinExistence type="predicted"/>
<evidence type="ECO:0000313" key="1">
    <source>
        <dbReference type="EMBL" id="MBE8611488.1"/>
    </source>
</evidence>